<dbReference type="OrthoDB" id="28313at2157"/>
<evidence type="ECO:0000313" key="1">
    <source>
        <dbReference type="EMBL" id="TGC06754.1"/>
    </source>
</evidence>
<dbReference type="Proteomes" id="UP000297295">
    <property type="component" value="Unassembled WGS sequence"/>
</dbReference>
<dbReference type="SUPFAM" id="SSF56281">
    <property type="entry name" value="Metallo-hydrolase/oxidoreductase"/>
    <property type="match status" value="1"/>
</dbReference>
<name>A0A4E0PUC1_9EURY</name>
<dbReference type="Gene3D" id="3.60.15.10">
    <property type="entry name" value="Ribonuclease Z/Hydroxyacylglutathione hydrolase-like"/>
    <property type="match status" value="1"/>
</dbReference>
<gene>
    <name evidence="1" type="ORF">CUN85_12610</name>
</gene>
<reference evidence="1 2" key="1">
    <citation type="submission" date="2017-11" db="EMBL/GenBank/DDBJ databases">
        <title>Isolation and Characterization of Methanogenic Archaea from Saline Meromictic Lake at Siberia.</title>
        <authorList>
            <person name="Shen Y."/>
            <person name="Huang H.-H."/>
            <person name="Lai M.-C."/>
            <person name="Chen S.-C."/>
        </authorList>
    </citation>
    <scope>NUCLEOTIDE SEQUENCE [LARGE SCALE GENOMIC DNA]</scope>
    <source>
        <strain evidence="1 2">SY-01</strain>
    </source>
</reference>
<evidence type="ECO:0000313" key="2">
    <source>
        <dbReference type="Proteomes" id="UP000297295"/>
    </source>
</evidence>
<dbReference type="InterPro" id="IPR036866">
    <property type="entry name" value="RibonucZ/Hydroxyglut_hydro"/>
</dbReference>
<proteinExistence type="predicted"/>
<accession>A0A4E0PUC1</accession>
<dbReference type="EMBL" id="PGGK01000023">
    <property type="protein sequence ID" value="TGC06754.1"/>
    <property type="molecule type" value="Genomic_DNA"/>
</dbReference>
<dbReference type="PANTHER" id="PTHR43546:SF8">
    <property type="entry name" value="METALLO-BETA-LACTAMASE DOMAIN-CONTAINING PROTEIN"/>
    <property type="match status" value="1"/>
</dbReference>
<comment type="caution">
    <text evidence="1">The sequence shown here is derived from an EMBL/GenBank/DDBJ whole genome shotgun (WGS) entry which is preliminary data.</text>
</comment>
<dbReference type="GO" id="GO:0016787">
    <property type="term" value="F:hydrolase activity"/>
    <property type="evidence" value="ECO:0007669"/>
    <property type="project" value="UniProtKB-KW"/>
</dbReference>
<keyword evidence="1" id="KW-0378">Hydrolase</keyword>
<protein>
    <submittedName>
        <fullName evidence="1">Hydrolase</fullName>
    </submittedName>
</protein>
<dbReference type="InterPro" id="IPR050114">
    <property type="entry name" value="UPF0173_UPF0282_UlaG_hydrolase"/>
</dbReference>
<keyword evidence="2" id="KW-1185">Reference proteome</keyword>
<dbReference type="Pfam" id="PF13483">
    <property type="entry name" value="Lactamase_B_3"/>
    <property type="match status" value="1"/>
</dbReference>
<dbReference type="AlphaFoldDB" id="A0A4E0PUC1"/>
<sequence>MGNVTIDNVLIDWLGHAGFMIKADGLVIHIDPYMLQDTVSRDDMADILLLTHEHGSHCHPDSIRRVRKSDATTLVPENMGLQFRGDARRVEEGDSLTGELAIKGVGIEVVPAYTRDSSFHPREDGVGYIIEVGGLRIYHSGDTDFIPEMSDFSADVALLPIGGTSTMDEVQAAEATAIISPKIVIPMHYSAEDTLADPEKFRELVKQKAPGTDVVIL</sequence>
<dbReference type="RefSeq" id="WP_135390645.1">
    <property type="nucleotide sequence ID" value="NZ_PGGK01000023.1"/>
</dbReference>
<organism evidence="1 2">
    <name type="scientific">Methanolobus halotolerans</name>
    <dbReference type="NCBI Taxonomy" id="2052935"/>
    <lineage>
        <taxon>Archaea</taxon>
        <taxon>Methanobacteriati</taxon>
        <taxon>Methanobacteriota</taxon>
        <taxon>Stenosarchaea group</taxon>
        <taxon>Methanomicrobia</taxon>
        <taxon>Methanosarcinales</taxon>
        <taxon>Methanosarcinaceae</taxon>
        <taxon>Methanolobus</taxon>
    </lineage>
</organism>
<dbReference type="PANTHER" id="PTHR43546">
    <property type="entry name" value="UPF0173 METAL-DEPENDENT HYDROLASE MJ1163-RELATED"/>
    <property type="match status" value="1"/>
</dbReference>